<name>A0A0P0WIP9_ORYSJ</name>
<dbReference type="PaxDb" id="39947-A0A0P0WIP9"/>
<keyword evidence="3" id="KW-1185">Reference proteome</keyword>
<feature type="region of interest" description="Disordered" evidence="1">
    <location>
        <begin position="1"/>
        <end position="95"/>
    </location>
</feature>
<feature type="compositionally biased region" description="Low complexity" evidence="1">
    <location>
        <begin position="21"/>
        <end position="44"/>
    </location>
</feature>
<reference evidence="2 3" key="2">
    <citation type="journal article" date="2013" name="Plant Cell Physiol.">
        <title>Rice Annotation Project Database (RAP-DB): an integrative and interactive database for rice genomics.</title>
        <authorList>
            <person name="Sakai H."/>
            <person name="Lee S.S."/>
            <person name="Tanaka T."/>
            <person name="Numa H."/>
            <person name="Kim J."/>
            <person name="Kawahara Y."/>
            <person name="Wakimoto H."/>
            <person name="Yang C.C."/>
            <person name="Iwamoto M."/>
            <person name="Abe T."/>
            <person name="Yamada Y."/>
            <person name="Muto A."/>
            <person name="Inokuchi H."/>
            <person name="Ikemura T."/>
            <person name="Matsumoto T."/>
            <person name="Sasaki T."/>
            <person name="Itoh T."/>
        </authorList>
    </citation>
    <scope>NUCLEOTIDE SEQUENCE [LARGE SCALE GENOMIC DNA]</scope>
    <source>
        <strain evidence="3">cv. Nipponbare</strain>
    </source>
</reference>
<dbReference type="AlphaFoldDB" id="A0A0P0WIP9"/>
<accession>A0A0P0WIP9</accession>
<evidence type="ECO:0000313" key="3">
    <source>
        <dbReference type="Proteomes" id="UP000059680"/>
    </source>
</evidence>
<proteinExistence type="predicted"/>
<dbReference type="InParanoid" id="A0A0P0WIP9"/>
<evidence type="ECO:0000256" key="1">
    <source>
        <dbReference type="SAM" id="MobiDB-lite"/>
    </source>
</evidence>
<evidence type="ECO:0000313" key="2">
    <source>
        <dbReference type="EMBL" id="BAS92574.1"/>
    </source>
</evidence>
<sequence>MPPSLASGKPDLAAGAFPRLPAADATADPATDTFATSTTSSPTAGRRLLRRRPMTAISGLHEVGGRGSSVRGLSPPPPTAGRLRHRPPATGFVCA</sequence>
<dbReference type="Proteomes" id="UP000059680">
    <property type="component" value="Chromosome 5"/>
</dbReference>
<protein>
    <submittedName>
        <fullName evidence="2">Os05g0182301 protein</fullName>
    </submittedName>
</protein>
<reference evidence="3" key="1">
    <citation type="journal article" date="2005" name="Nature">
        <title>The map-based sequence of the rice genome.</title>
        <authorList>
            <consortium name="International rice genome sequencing project (IRGSP)"/>
            <person name="Matsumoto T."/>
            <person name="Wu J."/>
            <person name="Kanamori H."/>
            <person name="Katayose Y."/>
            <person name="Fujisawa M."/>
            <person name="Namiki N."/>
            <person name="Mizuno H."/>
            <person name="Yamamoto K."/>
            <person name="Antonio B.A."/>
            <person name="Baba T."/>
            <person name="Sakata K."/>
            <person name="Nagamura Y."/>
            <person name="Aoki H."/>
            <person name="Arikawa K."/>
            <person name="Arita K."/>
            <person name="Bito T."/>
            <person name="Chiden Y."/>
            <person name="Fujitsuka N."/>
            <person name="Fukunaka R."/>
            <person name="Hamada M."/>
            <person name="Harada C."/>
            <person name="Hayashi A."/>
            <person name="Hijishita S."/>
            <person name="Honda M."/>
            <person name="Hosokawa S."/>
            <person name="Ichikawa Y."/>
            <person name="Idonuma A."/>
            <person name="Iijima M."/>
            <person name="Ikeda M."/>
            <person name="Ikeno M."/>
            <person name="Ito K."/>
            <person name="Ito S."/>
            <person name="Ito T."/>
            <person name="Ito Y."/>
            <person name="Ito Y."/>
            <person name="Iwabuchi A."/>
            <person name="Kamiya K."/>
            <person name="Karasawa W."/>
            <person name="Kurita K."/>
            <person name="Katagiri S."/>
            <person name="Kikuta A."/>
            <person name="Kobayashi H."/>
            <person name="Kobayashi N."/>
            <person name="Machita K."/>
            <person name="Maehara T."/>
            <person name="Masukawa M."/>
            <person name="Mizubayashi T."/>
            <person name="Mukai Y."/>
            <person name="Nagasaki H."/>
            <person name="Nagata Y."/>
            <person name="Naito S."/>
            <person name="Nakashima M."/>
            <person name="Nakama Y."/>
            <person name="Nakamichi Y."/>
            <person name="Nakamura M."/>
            <person name="Meguro A."/>
            <person name="Negishi M."/>
            <person name="Ohta I."/>
            <person name="Ohta T."/>
            <person name="Okamoto M."/>
            <person name="Ono N."/>
            <person name="Saji S."/>
            <person name="Sakaguchi M."/>
            <person name="Sakai K."/>
            <person name="Shibata M."/>
            <person name="Shimokawa T."/>
            <person name="Song J."/>
            <person name="Takazaki Y."/>
            <person name="Terasawa K."/>
            <person name="Tsugane M."/>
            <person name="Tsuji K."/>
            <person name="Ueda S."/>
            <person name="Waki K."/>
            <person name="Yamagata H."/>
            <person name="Yamamoto M."/>
            <person name="Yamamoto S."/>
            <person name="Yamane H."/>
            <person name="Yoshiki S."/>
            <person name="Yoshihara R."/>
            <person name="Yukawa K."/>
            <person name="Zhong H."/>
            <person name="Yano M."/>
            <person name="Yuan Q."/>
            <person name="Ouyang S."/>
            <person name="Liu J."/>
            <person name="Jones K.M."/>
            <person name="Gansberger K."/>
            <person name="Moffat K."/>
            <person name="Hill J."/>
            <person name="Bera J."/>
            <person name="Fadrosh D."/>
            <person name="Jin S."/>
            <person name="Johri S."/>
            <person name="Kim M."/>
            <person name="Overton L."/>
            <person name="Reardon M."/>
            <person name="Tsitrin T."/>
            <person name="Vuong H."/>
            <person name="Weaver B."/>
            <person name="Ciecko A."/>
            <person name="Tallon L."/>
            <person name="Jackson J."/>
            <person name="Pai G."/>
            <person name="Aken S.V."/>
            <person name="Utterback T."/>
            <person name="Reidmuller S."/>
            <person name="Feldblyum T."/>
            <person name="Hsiao J."/>
            <person name="Zismann V."/>
            <person name="Iobst S."/>
            <person name="de Vazeille A.R."/>
            <person name="Buell C.R."/>
            <person name="Ying K."/>
            <person name="Li Y."/>
            <person name="Lu T."/>
            <person name="Huang Y."/>
            <person name="Zhao Q."/>
            <person name="Feng Q."/>
            <person name="Zhang L."/>
            <person name="Zhu J."/>
            <person name="Weng Q."/>
            <person name="Mu J."/>
            <person name="Lu Y."/>
            <person name="Fan D."/>
            <person name="Liu Y."/>
            <person name="Guan J."/>
            <person name="Zhang Y."/>
            <person name="Yu S."/>
            <person name="Liu X."/>
            <person name="Zhang Y."/>
            <person name="Hong G."/>
            <person name="Han B."/>
            <person name="Choisne N."/>
            <person name="Demange N."/>
            <person name="Orjeda G."/>
            <person name="Samain S."/>
            <person name="Cattolico L."/>
            <person name="Pelletier E."/>
            <person name="Couloux A."/>
            <person name="Segurens B."/>
            <person name="Wincker P."/>
            <person name="D'Hont A."/>
            <person name="Scarpelli C."/>
            <person name="Weissenbach J."/>
            <person name="Salanoubat M."/>
            <person name="Quetier F."/>
            <person name="Yu Y."/>
            <person name="Kim H.R."/>
            <person name="Rambo T."/>
            <person name="Currie J."/>
            <person name="Collura K."/>
            <person name="Luo M."/>
            <person name="Yang T."/>
            <person name="Ammiraju J.S.S."/>
            <person name="Engler F."/>
            <person name="Soderlund C."/>
            <person name="Wing R.A."/>
            <person name="Palmer L.E."/>
            <person name="de la Bastide M."/>
            <person name="Spiegel L."/>
            <person name="Nascimento L."/>
            <person name="Zutavern T."/>
            <person name="O'Shaughnessy A."/>
            <person name="Dike S."/>
            <person name="Dedhia N."/>
            <person name="Preston R."/>
            <person name="Balija V."/>
            <person name="McCombie W.R."/>
            <person name="Chow T."/>
            <person name="Chen H."/>
            <person name="Chung M."/>
            <person name="Chen C."/>
            <person name="Shaw J."/>
            <person name="Wu H."/>
            <person name="Hsiao K."/>
            <person name="Chao Y."/>
            <person name="Chu M."/>
            <person name="Cheng C."/>
            <person name="Hour A."/>
            <person name="Lee P."/>
            <person name="Lin S."/>
            <person name="Lin Y."/>
            <person name="Liou J."/>
            <person name="Liu S."/>
            <person name="Hsing Y."/>
            <person name="Raghuvanshi S."/>
            <person name="Mohanty A."/>
            <person name="Bharti A.K."/>
            <person name="Gaur A."/>
            <person name="Gupta V."/>
            <person name="Kumar D."/>
            <person name="Ravi V."/>
            <person name="Vij S."/>
            <person name="Kapur A."/>
            <person name="Khurana P."/>
            <person name="Khurana P."/>
            <person name="Khurana J.P."/>
            <person name="Tyagi A.K."/>
            <person name="Gaikwad K."/>
            <person name="Singh A."/>
            <person name="Dalal V."/>
            <person name="Srivastava S."/>
            <person name="Dixit A."/>
            <person name="Pal A.K."/>
            <person name="Ghazi I.A."/>
            <person name="Yadav M."/>
            <person name="Pandit A."/>
            <person name="Bhargava A."/>
            <person name="Sureshbabu K."/>
            <person name="Batra K."/>
            <person name="Sharma T.R."/>
            <person name="Mohapatra T."/>
            <person name="Singh N.K."/>
            <person name="Messing J."/>
            <person name="Nelson A.B."/>
            <person name="Fuks G."/>
            <person name="Kavchok S."/>
            <person name="Keizer G."/>
            <person name="Linton E."/>
            <person name="Llaca V."/>
            <person name="Song R."/>
            <person name="Tanyolac B."/>
            <person name="Young S."/>
            <person name="Ho-Il K."/>
            <person name="Hahn J.H."/>
            <person name="Sangsakoo G."/>
            <person name="Vanavichit A."/>
            <person name="de Mattos Luiz.A.T."/>
            <person name="Zimmer P.D."/>
            <person name="Malone G."/>
            <person name="Dellagostin O."/>
            <person name="de Oliveira A.C."/>
            <person name="Bevan M."/>
            <person name="Bancroft I."/>
            <person name="Minx P."/>
            <person name="Cordum H."/>
            <person name="Wilson R."/>
            <person name="Cheng Z."/>
            <person name="Jin W."/>
            <person name="Jiang J."/>
            <person name="Leong S.A."/>
            <person name="Iwama H."/>
            <person name="Gojobori T."/>
            <person name="Itoh T."/>
            <person name="Niimura Y."/>
            <person name="Fujii Y."/>
            <person name="Habara T."/>
            <person name="Sakai H."/>
            <person name="Sato Y."/>
            <person name="Wilson G."/>
            <person name="Kumar K."/>
            <person name="McCouch S."/>
            <person name="Juretic N."/>
            <person name="Hoen D."/>
            <person name="Wright S."/>
            <person name="Bruskiewich R."/>
            <person name="Bureau T."/>
            <person name="Miyao A."/>
            <person name="Hirochika H."/>
            <person name="Nishikawa T."/>
            <person name="Kadowaki K."/>
            <person name="Sugiura M."/>
            <person name="Burr B."/>
            <person name="Sasaki T."/>
        </authorList>
    </citation>
    <scope>NUCLEOTIDE SEQUENCE [LARGE SCALE GENOMIC DNA]</scope>
    <source>
        <strain evidence="3">cv. Nipponbare</strain>
    </source>
</reference>
<organism evidence="2 3">
    <name type="scientific">Oryza sativa subsp. japonica</name>
    <name type="common">Rice</name>
    <dbReference type="NCBI Taxonomy" id="39947"/>
    <lineage>
        <taxon>Eukaryota</taxon>
        <taxon>Viridiplantae</taxon>
        <taxon>Streptophyta</taxon>
        <taxon>Embryophyta</taxon>
        <taxon>Tracheophyta</taxon>
        <taxon>Spermatophyta</taxon>
        <taxon>Magnoliopsida</taxon>
        <taxon>Liliopsida</taxon>
        <taxon>Poales</taxon>
        <taxon>Poaceae</taxon>
        <taxon>BOP clade</taxon>
        <taxon>Oryzoideae</taxon>
        <taxon>Oryzeae</taxon>
        <taxon>Oryzinae</taxon>
        <taxon>Oryza</taxon>
        <taxon>Oryza sativa</taxon>
    </lineage>
</organism>
<gene>
    <name evidence="2" type="ordered locus">Os05g0182301</name>
    <name evidence="2" type="ORF">OSNPB_050182301</name>
</gene>
<reference evidence="2 3" key="3">
    <citation type="journal article" date="2013" name="Rice">
        <title>Improvement of the Oryza sativa Nipponbare reference genome using next generation sequence and optical map data.</title>
        <authorList>
            <person name="Kawahara Y."/>
            <person name="de la Bastide M."/>
            <person name="Hamilton J.P."/>
            <person name="Kanamori H."/>
            <person name="McCombie W.R."/>
            <person name="Ouyang S."/>
            <person name="Schwartz D.C."/>
            <person name="Tanaka T."/>
            <person name="Wu J."/>
            <person name="Zhou S."/>
            <person name="Childs K.L."/>
            <person name="Davidson R.M."/>
            <person name="Lin H."/>
            <person name="Quesada-Ocampo L."/>
            <person name="Vaillancourt B."/>
            <person name="Sakai H."/>
            <person name="Lee S.S."/>
            <person name="Kim J."/>
            <person name="Numa H."/>
            <person name="Itoh T."/>
            <person name="Buell C.R."/>
            <person name="Matsumoto T."/>
        </authorList>
    </citation>
    <scope>NUCLEOTIDE SEQUENCE [LARGE SCALE GENOMIC DNA]</scope>
    <source>
        <strain evidence="3">cv. Nipponbare</strain>
    </source>
</reference>
<dbReference type="EMBL" id="AP014961">
    <property type="protein sequence ID" value="BAS92574.1"/>
    <property type="molecule type" value="Genomic_DNA"/>
</dbReference>